<evidence type="ECO:0000313" key="2">
    <source>
        <dbReference type="Proteomes" id="UP000789396"/>
    </source>
</evidence>
<gene>
    <name evidence="1" type="ORF">RFULGI_LOCUS6647</name>
</gene>
<protein>
    <submittedName>
        <fullName evidence="1">3452_t:CDS:1</fullName>
    </submittedName>
</protein>
<keyword evidence="2" id="KW-1185">Reference proteome</keyword>
<reference evidence="1" key="1">
    <citation type="submission" date="2021-06" db="EMBL/GenBank/DDBJ databases">
        <authorList>
            <person name="Kallberg Y."/>
            <person name="Tangrot J."/>
            <person name="Rosling A."/>
        </authorList>
    </citation>
    <scope>NUCLEOTIDE SEQUENCE</scope>
    <source>
        <strain evidence="1">IN212</strain>
    </source>
</reference>
<organism evidence="1 2">
    <name type="scientific">Racocetra fulgida</name>
    <dbReference type="NCBI Taxonomy" id="60492"/>
    <lineage>
        <taxon>Eukaryota</taxon>
        <taxon>Fungi</taxon>
        <taxon>Fungi incertae sedis</taxon>
        <taxon>Mucoromycota</taxon>
        <taxon>Glomeromycotina</taxon>
        <taxon>Glomeromycetes</taxon>
        <taxon>Diversisporales</taxon>
        <taxon>Gigasporaceae</taxon>
        <taxon>Racocetra</taxon>
    </lineage>
</organism>
<evidence type="ECO:0000313" key="1">
    <source>
        <dbReference type="EMBL" id="CAG8602204.1"/>
    </source>
</evidence>
<dbReference type="AlphaFoldDB" id="A0A9N9GH88"/>
<accession>A0A9N9GH88</accession>
<proteinExistence type="predicted"/>
<comment type="caution">
    <text evidence="1">The sequence shown here is derived from an EMBL/GenBank/DDBJ whole genome shotgun (WGS) entry which is preliminary data.</text>
</comment>
<dbReference type="EMBL" id="CAJVPZ010008818">
    <property type="protein sequence ID" value="CAG8602204.1"/>
    <property type="molecule type" value="Genomic_DNA"/>
</dbReference>
<dbReference type="Proteomes" id="UP000789396">
    <property type="component" value="Unassembled WGS sequence"/>
</dbReference>
<dbReference type="OrthoDB" id="2430075at2759"/>
<name>A0A9N9GH88_9GLOM</name>
<sequence>MLSAWAEIDLKIIQCAFHKCFISNAMDGSEDDEIYYNEIFCSETHKVNAEIHDILNEQDENVIEIESSDYDEDQDYHDENQEHHDIVVEENNNVLVFT</sequence>
<feature type="non-terminal residue" evidence="1">
    <location>
        <position position="98"/>
    </location>
</feature>